<reference evidence="1" key="2">
    <citation type="submission" date="2014-07" db="EMBL/GenBank/DDBJ databases">
        <authorList>
            <person name="Hull J."/>
        </authorList>
    </citation>
    <scope>NUCLEOTIDE SEQUENCE</scope>
</reference>
<dbReference type="EMBL" id="GBHO01019242">
    <property type="protein sequence ID" value="JAG24362.1"/>
    <property type="molecule type" value="Transcribed_RNA"/>
</dbReference>
<dbReference type="EMBL" id="GBHO01019245">
    <property type="protein sequence ID" value="JAG24359.1"/>
    <property type="molecule type" value="Transcribed_RNA"/>
</dbReference>
<evidence type="ECO:0000313" key="1">
    <source>
        <dbReference type="EMBL" id="JAG24359.1"/>
    </source>
</evidence>
<proteinExistence type="predicted"/>
<evidence type="ECO:0000313" key="3">
    <source>
        <dbReference type="EMBL" id="JAQ10155.1"/>
    </source>
</evidence>
<accession>A0A0A9XWR9</accession>
<reference evidence="1" key="1">
    <citation type="journal article" date="2014" name="PLoS ONE">
        <title>Transcriptome-Based Identification of ABC Transporters in the Western Tarnished Plant Bug Lygus hesperus.</title>
        <authorList>
            <person name="Hull J.J."/>
            <person name="Chaney K."/>
            <person name="Geib S.M."/>
            <person name="Fabrick J.A."/>
            <person name="Brent C.S."/>
            <person name="Walsh D."/>
            <person name="Lavine L.C."/>
        </authorList>
    </citation>
    <scope>NUCLEOTIDE SEQUENCE</scope>
</reference>
<gene>
    <name evidence="1" type="primary">Napa_1</name>
    <name evidence="2" type="synonym">Napa_0</name>
    <name evidence="2" type="ORF">CM83_15922</name>
    <name evidence="1" type="ORF">CM83_15924</name>
    <name evidence="3" type="ORF">g.10520</name>
</gene>
<evidence type="ECO:0000313" key="2">
    <source>
        <dbReference type="EMBL" id="JAG24362.1"/>
    </source>
</evidence>
<name>A0A0A9XWR9_LYGHE</name>
<dbReference type="EMBL" id="GDHC01008474">
    <property type="protein sequence ID" value="JAQ10155.1"/>
    <property type="molecule type" value="Transcribed_RNA"/>
</dbReference>
<dbReference type="AlphaFoldDB" id="A0A0A9XWR9"/>
<protein>
    <submittedName>
        <fullName evidence="1">Alpha-soluble NSF attachment protein</fullName>
    </submittedName>
</protein>
<dbReference type="InterPro" id="IPR011990">
    <property type="entry name" value="TPR-like_helical_dom_sf"/>
</dbReference>
<reference evidence="3" key="3">
    <citation type="journal article" date="2016" name="Gigascience">
        <title>De novo construction of an expanded transcriptome assembly for the western tarnished plant bug, Lygus hesperus.</title>
        <authorList>
            <person name="Tassone E.E."/>
            <person name="Geib S.M."/>
            <person name="Hall B."/>
            <person name="Fabrick J.A."/>
            <person name="Brent C.S."/>
            <person name="Hull J.J."/>
        </authorList>
    </citation>
    <scope>NUCLEOTIDE SEQUENCE</scope>
</reference>
<organism evidence="1">
    <name type="scientific">Lygus hesperus</name>
    <name type="common">Western plant bug</name>
    <dbReference type="NCBI Taxonomy" id="30085"/>
    <lineage>
        <taxon>Eukaryota</taxon>
        <taxon>Metazoa</taxon>
        <taxon>Ecdysozoa</taxon>
        <taxon>Arthropoda</taxon>
        <taxon>Hexapoda</taxon>
        <taxon>Insecta</taxon>
        <taxon>Pterygota</taxon>
        <taxon>Neoptera</taxon>
        <taxon>Paraneoptera</taxon>
        <taxon>Hemiptera</taxon>
        <taxon>Heteroptera</taxon>
        <taxon>Panheteroptera</taxon>
        <taxon>Cimicomorpha</taxon>
        <taxon>Miridae</taxon>
        <taxon>Mirini</taxon>
        <taxon>Lygus</taxon>
    </lineage>
</organism>
<dbReference type="Gene3D" id="1.25.40.10">
    <property type="entry name" value="Tetratricopeptide repeat domain"/>
    <property type="match status" value="1"/>
</dbReference>
<sequence length="146" mass="16666">MTKSALCSLVRADILAYAFKYTQASAVLESLLMQRLMDQEQVAIMLRCILCILLDRITVSSTHAVTCVHDFERKVESFTVLWNHSAVNSVVEKLLCIVSNSNQSFSLDSYGSLMQEFDRVINLKNWFVQMLLRLRDTLQILSSNLL</sequence>